<name>A0A3G2R257_9FIRM</name>
<dbReference type="AlphaFoldDB" id="A0A3G2R257"/>
<proteinExistence type="predicted"/>
<evidence type="ECO:0000313" key="4">
    <source>
        <dbReference type="Proteomes" id="UP000280960"/>
    </source>
</evidence>
<dbReference type="Pfam" id="PF00395">
    <property type="entry name" value="SLH"/>
    <property type="match status" value="1"/>
</dbReference>
<dbReference type="SUPFAM" id="SSF51126">
    <property type="entry name" value="Pectin lyase-like"/>
    <property type="match status" value="1"/>
</dbReference>
<protein>
    <submittedName>
        <fullName evidence="3">S-layer homology domain-containing protein</fullName>
    </submittedName>
</protein>
<sequence>MKSLKKYMFIEPYAYMPQQTIDRAAMAKLISLATTLINSENIAEKNTASFADIDGNWAEKHIEYCVDKGIIDGKTATIFDPSGSVTGIETAKMLLAANGHGLNDFAGHAAGIMATDNANVTIDNATIHTTGAIRTGIWAGGNSTLLIKNSTIIGKDGTDLNFKAGMFKEVPWVLGLKGNLRVTNVQGRQRYNQSQS</sequence>
<reference evidence="3 4" key="1">
    <citation type="submission" date="2018-10" db="EMBL/GenBank/DDBJ databases">
        <authorList>
            <person name="Zhang X."/>
        </authorList>
    </citation>
    <scope>NUCLEOTIDE SEQUENCE [LARGE SCALE GENOMIC DNA]</scope>
    <source>
        <strain evidence="3 4">SK-G1</strain>
    </source>
</reference>
<feature type="domain" description="SLH" evidence="2">
    <location>
        <begin position="45"/>
        <end position="108"/>
    </location>
</feature>
<dbReference type="KEGG" id="bacg:D2962_01105"/>
<gene>
    <name evidence="3" type="ORF">D2962_01105</name>
</gene>
<dbReference type="InterPro" id="IPR001119">
    <property type="entry name" value="SLH_dom"/>
</dbReference>
<keyword evidence="4" id="KW-1185">Reference proteome</keyword>
<dbReference type="Proteomes" id="UP000280960">
    <property type="component" value="Chromosome"/>
</dbReference>
<dbReference type="InterPro" id="IPR011050">
    <property type="entry name" value="Pectin_lyase_fold/virulence"/>
</dbReference>
<dbReference type="EMBL" id="CP033169">
    <property type="protein sequence ID" value="AYO29385.1"/>
    <property type="molecule type" value="Genomic_DNA"/>
</dbReference>
<evidence type="ECO:0000313" key="3">
    <source>
        <dbReference type="EMBL" id="AYO29385.1"/>
    </source>
</evidence>
<evidence type="ECO:0000256" key="1">
    <source>
        <dbReference type="ARBA" id="ARBA00022737"/>
    </source>
</evidence>
<dbReference type="PROSITE" id="PS51272">
    <property type="entry name" value="SLH"/>
    <property type="match status" value="1"/>
</dbReference>
<accession>A0A3G2R257</accession>
<organism evidence="3 4">
    <name type="scientific">Biomaibacter acetigenes</name>
    <dbReference type="NCBI Taxonomy" id="2316383"/>
    <lineage>
        <taxon>Bacteria</taxon>
        <taxon>Bacillati</taxon>
        <taxon>Bacillota</taxon>
        <taxon>Clostridia</taxon>
        <taxon>Thermosediminibacterales</taxon>
        <taxon>Tepidanaerobacteraceae</taxon>
        <taxon>Biomaibacter</taxon>
    </lineage>
</organism>
<keyword evidence="1" id="KW-0677">Repeat</keyword>
<evidence type="ECO:0000259" key="2">
    <source>
        <dbReference type="PROSITE" id="PS51272"/>
    </source>
</evidence>